<evidence type="ECO:0008006" key="14">
    <source>
        <dbReference type="Google" id="ProtNLM"/>
    </source>
</evidence>
<dbReference type="GO" id="GO:0005783">
    <property type="term" value="C:endoplasmic reticulum"/>
    <property type="evidence" value="ECO:0007669"/>
    <property type="project" value="TreeGrafter"/>
</dbReference>
<dbReference type="PANTHER" id="PTHR28286:SF2">
    <property type="entry name" value="BACTERIORHODOPSIN _OPSIN, NOPA (EUROFUNG)"/>
    <property type="match status" value="1"/>
</dbReference>
<dbReference type="FunFam" id="1.20.1070.10:FF:000160">
    <property type="entry name" value="Related to Opsin-1"/>
    <property type="match status" value="1"/>
</dbReference>
<evidence type="ECO:0000256" key="8">
    <source>
        <dbReference type="ARBA" id="ARBA00022991"/>
    </source>
</evidence>
<dbReference type="PANTHER" id="PTHR28286">
    <property type="match status" value="1"/>
</dbReference>
<dbReference type="PRINTS" id="PR00251">
    <property type="entry name" value="BACTRLOPSIN"/>
</dbReference>
<dbReference type="InterPro" id="IPR001425">
    <property type="entry name" value="Arc/bac/fun_rhodopsins"/>
</dbReference>
<accession>A0A9W4UI38</accession>
<reference evidence="12" key="1">
    <citation type="submission" date="2023-01" db="EMBL/GenBank/DDBJ databases">
        <authorList>
            <person name="Van Ghelder C."/>
            <person name="Rancurel C."/>
        </authorList>
    </citation>
    <scope>NUCLEOTIDE SEQUENCE</scope>
    <source>
        <strain evidence="12">CNCM I-4278</strain>
    </source>
</reference>
<evidence type="ECO:0000256" key="1">
    <source>
        <dbReference type="ARBA" id="ARBA00004141"/>
    </source>
</evidence>
<evidence type="ECO:0000256" key="2">
    <source>
        <dbReference type="ARBA" id="ARBA00008130"/>
    </source>
</evidence>
<keyword evidence="8" id="KW-0157">Chromophore</keyword>
<dbReference type="Proteomes" id="UP001152607">
    <property type="component" value="Unassembled WGS sequence"/>
</dbReference>
<keyword evidence="3" id="KW-0600">Photoreceptor protein</keyword>
<dbReference type="SMART" id="SM01021">
    <property type="entry name" value="Bac_rhodopsin"/>
    <property type="match status" value="1"/>
</dbReference>
<dbReference type="PROSITE" id="PS00327">
    <property type="entry name" value="BACTERIAL_OPSIN_RET"/>
    <property type="match status" value="1"/>
</dbReference>
<comment type="subcellular location">
    <subcellularLocation>
        <location evidence="1">Membrane</location>
        <topology evidence="1">Multi-pass membrane protein</topology>
    </subcellularLocation>
</comment>
<name>A0A9W4UI38_9PLEO</name>
<keyword evidence="7 11" id="KW-1133">Transmembrane helix</keyword>
<comment type="similarity">
    <text evidence="2">Belongs to the archaeal/bacterial/fungal opsin family.</text>
</comment>
<evidence type="ECO:0000256" key="10">
    <source>
        <dbReference type="ARBA" id="ARBA00023170"/>
    </source>
</evidence>
<feature type="transmembrane region" description="Helical" evidence="11">
    <location>
        <begin position="52"/>
        <end position="71"/>
    </location>
</feature>
<evidence type="ECO:0000256" key="6">
    <source>
        <dbReference type="ARBA" id="ARBA00022925"/>
    </source>
</evidence>
<protein>
    <recommendedName>
        <fullName evidence="14">Family A G protein-coupled receptor-like protein</fullName>
    </recommendedName>
</protein>
<sequence length="310" mass="33603">MIVDQAVNLLKTTKGPLPLPTATQTAVPTSLPTVVPNPIEHQFVGDEGKKTLWVVFVLMVIASAAFAALSWRVPVQRRLYHVITTLITITAAISYFAMATGHGVSVNKITIRHQNDHTPDTFTEVHRQVFWARYVDWTLTTPLLLLDLSLLAGLNGAHILMAIAADVIMILTGLFAAFGSEGTPQKWGWYTIACIAYLVVIWHLAVNGRAQAQAKSQKVASFFLAIAGFTLVIWTAYPIVWGIADGSRNLSVDGEIIAYAVLDVLAKPIFGIWLLLTHANIPETNIDLGGFWAHGLGGEGSVRLGDDDGA</sequence>
<keyword evidence="6" id="KW-0681">Retinal protein</keyword>
<evidence type="ECO:0000256" key="3">
    <source>
        <dbReference type="ARBA" id="ARBA00022543"/>
    </source>
</evidence>
<evidence type="ECO:0000256" key="11">
    <source>
        <dbReference type="SAM" id="Phobius"/>
    </source>
</evidence>
<keyword evidence="13" id="KW-1185">Reference proteome</keyword>
<feature type="transmembrane region" description="Helical" evidence="11">
    <location>
        <begin position="219"/>
        <end position="244"/>
    </location>
</feature>
<dbReference type="OrthoDB" id="10261467at2759"/>
<gene>
    <name evidence="12" type="ORF">PDIGIT_LOCUS8814</name>
</gene>
<evidence type="ECO:0000256" key="9">
    <source>
        <dbReference type="ARBA" id="ARBA00023136"/>
    </source>
</evidence>
<feature type="transmembrane region" description="Helical" evidence="11">
    <location>
        <begin position="78"/>
        <end position="98"/>
    </location>
</feature>
<dbReference type="SUPFAM" id="SSF81321">
    <property type="entry name" value="Family A G protein-coupled receptor-like"/>
    <property type="match status" value="1"/>
</dbReference>
<dbReference type="CDD" id="cd15028">
    <property type="entry name" value="7tm_Opsin-1_euk"/>
    <property type="match status" value="1"/>
</dbReference>
<proteinExistence type="inferred from homology"/>
<feature type="transmembrane region" description="Helical" evidence="11">
    <location>
        <begin position="189"/>
        <end position="207"/>
    </location>
</feature>
<evidence type="ECO:0000256" key="5">
    <source>
        <dbReference type="ARBA" id="ARBA00022692"/>
    </source>
</evidence>
<dbReference type="EMBL" id="CAOQHR010000006">
    <property type="protein sequence ID" value="CAI6335729.1"/>
    <property type="molecule type" value="Genomic_DNA"/>
</dbReference>
<dbReference type="InterPro" id="IPR018229">
    <property type="entry name" value="Rhodopsin_retinal_BS"/>
</dbReference>
<keyword evidence="5 11" id="KW-0812">Transmembrane</keyword>
<dbReference type="Pfam" id="PF01036">
    <property type="entry name" value="Bac_rhodopsin"/>
    <property type="match status" value="1"/>
</dbReference>
<evidence type="ECO:0000256" key="4">
    <source>
        <dbReference type="ARBA" id="ARBA00022606"/>
    </source>
</evidence>
<dbReference type="GO" id="GO:0007602">
    <property type="term" value="P:phototransduction"/>
    <property type="evidence" value="ECO:0007669"/>
    <property type="project" value="UniProtKB-KW"/>
</dbReference>
<keyword evidence="4" id="KW-0716">Sensory transduction</keyword>
<feature type="transmembrane region" description="Helical" evidence="11">
    <location>
        <begin position="159"/>
        <end position="177"/>
    </location>
</feature>
<dbReference type="GO" id="GO:0005216">
    <property type="term" value="F:monoatomic ion channel activity"/>
    <property type="evidence" value="ECO:0007669"/>
    <property type="project" value="InterPro"/>
</dbReference>
<keyword evidence="9 11" id="KW-0472">Membrane</keyword>
<dbReference type="GO" id="GO:0005886">
    <property type="term" value="C:plasma membrane"/>
    <property type="evidence" value="ECO:0007669"/>
    <property type="project" value="TreeGrafter"/>
</dbReference>
<evidence type="ECO:0000256" key="7">
    <source>
        <dbReference type="ARBA" id="ARBA00022989"/>
    </source>
</evidence>
<comment type="caution">
    <text evidence="12">The sequence shown here is derived from an EMBL/GenBank/DDBJ whole genome shotgun (WGS) entry which is preliminary data.</text>
</comment>
<dbReference type="PROSITE" id="PS00950">
    <property type="entry name" value="BACTERIAL_OPSIN_1"/>
    <property type="match status" value="1"/>
</dbReference>
<evidence type="ECO:0000313" key="12">
    <source>
        <dbReference type="EMBL" id="CAI6335729.1"/>
    </source>
</evidence>
<keyword evidence="10" id="KW-0675">Receptor</keyword>
<dbReference type="Gene3D" id="1.20.1070.10">
    <property type="entry name" value="Rhodopsin 7-helix transmembrane proteins"/>
    <property type="match status" value="1"/>
</dbReference>
<organism evidence="12 13">
    <name type="scientific">Periconia digitata</name>
    <dbReference type="NCBI Taxonomy" id="1303443"/>
    <lineage>
        <taxon>Eukaryota</taxon>
        <taxon>Fungi</taxon>
        <taxon>Dikarya</taxon>
        <taxon>Ascomycota</taxon>
        <taxon>Pezizomycotina</taxon>
        <taxon>Dothideomycetes</taxon>
        <taxon>Pleosporomycetidae</taxon>
        <taxon>Pleosporales</taxon>
        <taxon>Massarineae</taxon>
        <taxon>Periconiaceae</taxon>
        <taxon>Periconia</taxon>
    </lineage>
</organism>
<dbReference type="AlphaFoldDB" id="A0A9W4UI38"/>
<evidence type="ECO:0000313" key="13">
    <source>
        <dbReference type="Proteomes" id="UP001152607"/>
    </source>
</evidence>
<feature type="transmembrane region" description="Helical" evidence="11">
    <location>
        <begin position="256"/>
        <end position="276"/>
    </location>
</feature>
<dbReference type="GO" id="GO:0009881">
    <property type="term" value="F:photoreceptor activity"/>
    <property type="evidence" value="ECO:0007669"/>
    <property type="project" value="UniProtKB-KW"/>
</dbReference>